<dbReference type="EMBL" id="UYRT01092258">
    <property type="protein sequence ID" value="VDN37946.1"/>
    <property type="molecule type" value="Genomic_DNA"/>
</dbReference>
<reference evidence="1 2" key="2">
    <citation type="submission" date="2018-11" db="EMBL/GenBank/DDBJ databases">
        <authorList>
            <consortium name="Pathogen Informatics"/>
        </authorList>
    </citation>
    <scope>NUCLEOTIDE SEQUENCE [LARGE SCALE GENOMIC DNA]</scope>
</reference>
<evidence type="ECO:0000313" key="2">
    <source>
        <dbReference type="Proteomes" id="UP000271098"/>
    </source>
</evidence>
<sequence length="119" mass="13661">MGERREMKVAHEAQKDPNKKINVEGKSELDAVMSLRTAEAVANRALEACKSEKSALLLSFWRITKRYGVVAKRLTTQFYEKLWTPEYKSEESWIAKSELISYVSSSFYASRIPLLVLDL</sequence>
<dbReference type="WBParaSite" id="GPUH_0002132201-mRNA-1">
    <property type="protein sequence ID" value="GPUH_0002132201-mRNA-1"/>
    <property type="gene ID" value="GPUH_0002132201"/>
</dbReference>
<dbReference type="Proteomes" id="UP000271098">
    <property type="component" value="Unassembled WGS sequence"/>
</dbReference>
<organism evidence="3">
    <name type="scientific">Gongylonema pulchrum</name>
    <dbReference type="NCBI Taxonomy" id="637853"/>
    <lineage>
        <taxon>Eukaryota</taxon>
        <taxon>Metazoa</taxon>
        <taxon>Ecdysozoa</taxon>
        <taxon>Nematoda</taxon>
        <taxon>Chromadorea</taxon>
        <taxon>Rhabditida</taxon>
        <taxon>Spirurina</taxon>
        <taxon>Spiruromorpha</taxon>
        <taxon>Spiruroidea</taxon>
        <taxon>Gongylonematidae</taxon>
        <taxon>Gongylonema</taxon>
    </lineage>
</organism>
<dbReference type="AlphaFoldDB" id="A0A183EK06"/>
<name>A0A183EK06_9BILA</name>
<keyword evidence="2" id="KW-1185">Reference proteome</keyword>
<dbReference type="OrthoDB" id="28112at2759"/>
<protein>
    <submittedName>
        <fullName evidence="3">14_3_3 domain-containing protein</fullName>
    </submittedName>
</protein>
<gene>
    <name evidence="1" type="ORF">GPUH_LOCUS21297</name>
</gene>
<proteinExistence type="predicted"/>
<reference evidence="3" key="1">
    <citation type="submission" date="2016-06" db="UniProtKB">
        <authorList>
            <consortium name="WormBaseParasite"/>
        </authorList>
    </citation>
    <scope>IDENTIFICATION</scope>
</reference>
<accession>A0A183EK06</accession>
<evidence type="ECO:0000313" key="3">
    <source>
        <dbReference type="WBParaSite" id="GPUH_0002132201-mRNA-1"/>
    </source>
</evidence>
<evidence type="ECO:0000313" key="1">
    <source>
        <dbReference type="EMBL" id="VDN37946.1"/>
    </source>
</evidence>